<comment type="similarity">
    <text evidence="1">Belongs to the RRP7 family.</text>
</comment>
<evidence type="ECO:0000313" key="5">
    <source>
        <dbReference type="WBParaSite" id="ACRNAN_scaffold542.g17833.t1"/>
    </source>
</evidence>
<evidence type="ECO:0000256" key="1">
    <source>
        <dbReference type="ARBA" id="ARBA00006110"/>
    </source>
</evidence>
<feature type="coiled-coil region" evidence="2">
    <location>
        <begin position="254"/>
        <end position="284"/>
    </location>
</feature>
<sequence length="289" mass="33212">MAKQRKKVSRPIEVVTLETANQISLIEEIKEETHEIGTENPTSSEILYALPYFINEKFNATRQLFLKLDPSNEKALIVSSIPPFIPEKAIELLLSNLVKKSAIKTVFIKRSTSLDGNLNAGYRTATAIFDSRFGVKEVLEVCESTRPFSLAALDIELLPHGVKKFVNDYNSQFKSYEEIQENVKAVVMAYDEHVMEQKKQLKRKRQPDEEGWITVTRDDKHVFFAKKAAAKGKVIESEKPARKKKKVEIPFYTSEAKESKLKHLQELQRKFEEDKKRIAQVQAARKFKP</sequence>
<proteinExistence type="inferred from homology"/>
<dbReference type="PANTHER" id="PTHR13191">
    <property type="entry name" value="RIBOSOMAL RNA PROCESSING PROTEIN 7-RELATED"/>
    <property type="match status" value="1"/>
</dbReference>
<feature type="domain" description="Ribosomal RNA-processing protein 7 C-terminal" evidence="3">
    <location>
        <begin position="171"/>
        <end position="289"/>
    </location>
</feature>
<dbReference type="AlphaFoldDB" id="A0A914E515"/>
<evidence type="ECO:0000256" key="2">
    <source>
        <dbReference type="SAM" id="Coils"/>
    </source>
</evidence>
<name>A0A914E515_9BILA</name>
<keyword evidence="4" id="KW-1185">Reference proteome</keyword>
<dbReference type="WBParaSite" id="ACRNAN_scaffold542.g17833.t1">
    <property type="protein sequence ID" value="ACRNAN_scaffold542.g17833.t1"/>
    <property type="gene ID" value="ACRNAN_scaffold542.g17833"/>
</dbReference>
<dbReference type="GO" id="GO:0032545">
    <property type="term" value="C:CURI complex"/>
    <property type="evidence" value="ECO:0007669"/>
    <property type="project" value="TreeGrafter"/>
</dbReference>
<dbReference type="PANTHER" id="PTHR13191:SF0">
    <property type="entry name" value="RIBOSOMAL RNA-PROCESSING PROTEIN 7 HOMOLOG A-RELATED"/>
    <property type="match status" value="1"/>
</dbReference>
<dbReference type="InterPro" id="IPR040446">
    <property type="entry name" value="RRP7"/>
</dbReference>
<organism evidence="4 5">
    <name type="scientific">Acrobeloides nanus</name>
    <dbReference type="NCBI Taxonomy" id="290746"/>
    <lineage>
        <taxon>Eukaryota</taxon>
        <taxon>Metazoa</taxon>
        <taxon>Ecdysozoa</taxon>
        <taxon>Nematoda</taxon>
        <taxon>Chromadorea</taxon>
        <taxon>Rhabditida</taxon>
        <taxon>Tylenchina</taxon>
        <taxon>Cephalobomorpha</taxon>
        <taxon>Cephaloboidea</taxon>
        <taxon>Cephalobidae</taxon>
        <taxon>Acrobeloides</taxon>
    </lineage>
</organism>
<dbReference type="GO" id="GO:0006364">
    <property type="term" value="P:rRNA processing"/>
    <property type="evidence" value="ECO:0007669"/>
    <property type="project" value="TreeGrafter"/>
</dbReference>
<dbReference type="InterPro" id="IPR024326">
    <property type="entry name" value="RRP7_C"/>
</dbReference>
<protein>
    <submittedName>
        <fullName evidence="5">Ribosomal RNA-processing protein 7 C-terminal domain-containing protein</fullName>
    </submittedName>
</protein>
<dbReference type="Pfam" id="PF12923">
    <property type="entry name" value="RRP7"/>
    <property type="match status" value="1"/>
</dbReference>
<accession>A0A914E515</accession>
<dbReference type="GO" id="GO:0034456">
    <property type="term" value="C:UTP-C complex"/>
    <property type="evidence" value="ECO:0007669"/>
    <property type="project" value="TreeGrafter"/>
</dbReference>
<evidence type="ECO:0000313" key="4">
    <source>
        <dbReference type="Proteomes" id="UP000887540"/>
    </source>
</evidence>
<keyword evidence="2" id="KW-0175">Coiled coil</keyword>
<dbReference type="GO" id="GO:0000028">
    <property type="term" value="P:ribosomal small subunit assembly"/>
    <property type="evidence" value="ECO:0007669"/>
    <property type="project" value="TreeGrafter"/>
</dbReference>
<dbReference type="Proteomes" id="UP000887540">
    <property type="component" value="Unplaced"/>
</dbReference>
<evidence type="ECO:0000259" key="3">
    <source>
        <dbReference type="Pfam" id="PF12923"/>
    </source>
</evidence>
<reference evidence="5" key="1">
    <citation type="submission" date="2022-11" db="UniProtKB">
        <authorList>
            <consortium name="WormBaseParasite"/>
        </authorList>
    </citation>
    <scope>IDENTIFICATION</scope>
</reference>
<dbReference type="Gene3D" id="6.10.250.1770">
    <property type="match status" value="1"/>
</dbReference>